<feature type="transmembrane region" description="Helical" evidence="4">
    <location>
        <begin position="612"/>
        <end position="637"/>
    </location>
</feature>
<dbReference type="GO" id="GO:0005886">
    <property type="term" value="C:plasma membrane"/>
    <property type="evidence" value="ECO:0007669"/>
    <property type="project" value="TreeGrafter"/>
</dbReference>
<evidence type="ECO:0000313" key="5">
    <source>
        <dbReference type="EMBL" id="CRL05922.1"/>
    </source>
</evidence>
<proteinExistence type="predicted"/>
<dbReference type="Proteomes" id="UP000183832">
    <property type="component" value="Unassembled WGS sequence"/>
</dbReference>
<evidence type="ECO:0000313" key="6">
    <source>
        <dbReference type="Proteomes" id="UP000183832"/>
    </source>
</evidence>
<accession>A0A1J1J1V3</accession>
<keyword evidence="4" id="KW-1133">Transmembrane helix</keyword>
<gene>
    <name evidence="5" type="ORF">CLUMA_CG019132</name>
</gene>
<dbReference type="InterPro" id="IPR032675">
    <property type="entry name" value="LRR_dom_sf"/>
</dbReference>
<evidence type="ECO:0000256" key="2">
    <source>
        <dbReference type="ARBA" id="ARBA00022737"/>
    </source>
</evidence>
<dbReference type="OrthoDB" id="26525at2759"/>
<dbReference type="PANTHER" id="PTHR24369">
    <property type="entry name" value="ANTIGEN BSP, PUTATIVE-RELATED"/>
    <property type="match status" value="1"/>
</dbReference>
<keyword evidence="2" id="KW-0677">Repeat</keyword>
<feature type="region of interest" description="Disordered" evidence="3">
    <location>
        <begin position="384"/>
        <end position="446"/>
    </location>
</feature>
<dbReference type="PANTHER" id="PTHR24369:SF213">
    <property type="entry name" value="INSULIN LIKE GROWTH FACTOR BINDING PROTEIN ACID LABILE SUBUNIT"/>
    <property type="match status" value="1"/>
</dbReference>
<evidence type="ECO:0000256" key="4">
    <source>
        <dbReference type="SAM" id="Phobius"/>
    </source>
</evidence>
<reference evidence="5 6" key="1">
    <citation type="submission" date="2015-04" db="EMBL/GenBank/DDBJ databases">
        <authorList>
            <person name="Syromyatnikov M.Y."/>
            <person name="Popov V.N."/>
        </authorList>
    </citation>
    <scope>NUCLEOTIDE SEQUENCE [LARGE SCALE GENOMIC DNA]</scope>
</reference>
<dbReference type="AlphaFoldDB" id="A0A1J1J1V3"/>
<dbReference type="SUPFAM" id="SSF52058">
    <property type="entry name" value="L domain-like"/>
    <property type="match status" value="1"/>
</dbReference>
<dbReference type="InterPro" id="IPR003591">
    <property type="entry name" value="Leu-rich_rpt_typical-subtyp"/>
</dbReference>
<dbReference type="Pfam" id="PF13855">
    <property type="entry name" value="LRR_8"/>
    <property type="match status" value="1"/>
</dbReference>
<keyword evidence="1" id="KW-0433">Leucine-rich repeat</keyword>
<dbReference type="SMART" id="SM00369">
    <property type="entry name" value="LRR_TYP"/>
    <property type="match status" value="2"/>
</dbReference>
<feature type="region of interest" description="Disordered" evidence="3">
    <location>
        <begin position="664"/>
        <end position="709"/>
    </location>
</feature>
<name>A0A1J1J1V3_9DIPT</name>
<evidence type="ECO:0000256" key="3">
    <source>
        <dbReference type="SAM" id="MobiDB-lite"/>
    </source>
</evidence>
<feature type="compositionally biased region" description="Polar residues" evidence="3">
    <location>
        <begin position="666"/>
        <end position="676"/>
    </location>
</feature>
<organism evidence="5 6">
    <name type="scientific">Clunio marinus</name>
    <dbReference type="NCBI Taxonomy" id="568069"/>
    <lineage>
        <taxon>Eukaryota</taxon>
        <taxon>Metazoa</taxon>
        <taxon>Ecdysozoa</taxon>
        <taxon>Arthropoda</taxon>
        <taxon>Hexapoda</taxon>
        <taxon>Insecta</taxon>
        <taxon>Pterygota</taxon>
        <taxon>Neoptera</taxon>
        <taxon>Endopterygota</taxon>
        <taxon>Diptera</taxon>
        <taxon>Nematocera</taxon>
        <taxon>Chironomoidea</taxon>
        <taxon>Chironomidae</taxon>
        <taxon>Clunio</taxon>
    </lineage>
</organism>
<dbReference type="STRING" id="568069.A0A1J1J1V3"/>
<dbReference type="EMBL" id="CVRI01000066">
    <property type="protein sequence ID" value="CRL05922.1"/>
    <property type="molecule type" value="Genomic_DNA"/>
</dbReference>
<dbReference type="InterPro" id="IPR050541">
    <property type="entry name" value="LRR_TM_domain-containing"/>
</dbReference>
<keyword evidence="4" id="KW-0812">Transmembrane</keyword>
<protein>
    <submittedName>
        <fullName evidence="5">CLUMA_CG019132, isoform A</fullName>
    </submittedName>
</protein>
<sequence>MRTNFNDSEGRAGKIINGTYDCCKAEIGINILMSEDEIEQIPGDTGEDCILRSCVITCTDIHDDNLIPLISSVSIEESDCSEIDLKLIRCKFHDGKIKEKWLSESHLPVENLEIIESNIQDILPYAFDSDVFKNTRSLSINNEMNETSESTLILYNANIFEGLSSLTSLTIQNVPSINIADKYLLEMLTETLSTLTIRRIPNYWAPTQLFSIVELNAISTVDLRNNNFPTINSSSFAGIKKKTTDLNLSNSKIESITFDACNGFEKLSKLQLNSNRLTSIAPGTFDNLLKNPGFTVTLQNNLWHCDCQLRDLQEKMLEFPNAFTDSPKCSTPEDLNGYEITSVDLCPQTTDYQEYSPSGATKDCSNPGLQNTKHCTTTTIVTTDSTTVPTSPATTTESTSTPTTSSTSTPTITESTSTPTITESTSTPTTTTPEATSNTTPNTTIMATTPHKQTTYSQSTNIPYSFQVHCSPSITPLLKASVIQYAASNRNHYDNYDTLTLMRPTEIFHFEMRSETEVQVIFASNNPPSYLIYYPSLLDISALSNDEIQEFISCQIIVSQKITVNQLDLSTMYTFCAFRETIGILNNLFGCKSYQTSTPYNRQTWLYQEQKVIILTSFMMLLLLSLVVGIIMTFFLLRRMPTLLRGSKRVVIVNNRTKDVMILPSGSRSNSWQRESVTPVKTEAEPPTYLTPLPRKSHENKPPFMRSSSDSSLRSALSYVSVTRAPPRFSQVFQASDFQQELPRRCGSFPHCHGAPSCHSPELIPPPLPRRSIASSTASTVEIGKRNNNSIYRRQPSRIEDETENHYNFII</sequence>
<dbReference type="Gene3D" id="3.80.10.10">
    <property type="entry name" value="Ribonuclease Inhibitor"/>
    <property type="match status" value="1"/>
</dbReference>
<evidence type="ECO:0000256" key="1">
    <source>
        <dbReference type="ARBA" id="ARBA00022614"/>
    </source>
</evidence>
<keyword evidence="4" id="KW-0472">Membrane</keyword>
<keyword evidence="6" id="KW-1185">Reference proteome</keyword>
<dbReference type="InterPro" id="IPR001611">
    <property type="entry name" value="Leu-rich_rpt"/>
</dbReference>